<dbReference type="AlphaFoldDB" id="A0A9D4KNT6"/>
<evidence type="ECO:0000313" key="2">
    <source>
        <dbReference type="Proteomes" id="UP000828390"/>
    </source>
</evidence>
<dbReference type="Proteomes" id="UP000828390">
    <property type="component" value="Unassembled WGS sequence"/>
</dbReference>
<reference evidence="1" key="2">
    <citation type="submission" date="2020-11" db="EMBL/GenBank/DDBJ databases">
        <authorList>
            <person name="McCartney M.A."/>
            <person name="Auch B."/>
            <person name="Kono T."/>
            <person name="Mallez S."/>
            <person name="Becker A."/>
            <person name="Gohl D.M."/>
            <person name="Silverstein K.A.T."/>
            <person name="Koren S."/>
            <person name="Bechman K.B."/>
            <person name="Herman A."/>
            <person name="Abrahante J.E."/>
            <person name="Garbe J."/>
        </authorList>
    </citation>
    <scope>NUCLEOTIDE SEQUENCE</scope>
    <source>
        <strain evidence="1">Duluth1</strain>
        <tissue evidence="1">Whole animal</tissue>
    </source>
</reference>
<dbReference type="EMBL" id="JAIWYP010000004">
    <property type="protein sequence ID" value="KAH3843066.1"/>
    <property type="molecule type" value="Genomic_DNA"/>
</dbReference>
<reference evidence="1" key="1">
    <citation type="journal article" date="2019" name="bioRxiv">
        <title>The Genome of the Zebra Mussel, Dreissena polymorpha: A Resource for Invasive Species Research.</title>
        <authorList>
            <person name="McCartney M.A."/>
            <person name="Auch B."/>
            <person name="Kono T."/>
            <person name="Mallez S."/>
            <person name="Zhang Y."/>
            <person name="Obille A."/>
            <person name="Becker A."/>
            <person name="Abrahante J.E."/>
            <person name="Garbe J."/>
            <person name="Badalamenti J.P."/>
            <person name="Herman A."/>
            <person name="Mangelson H."/>
            <person name="Liachko I."/>
            <person name="Sullivan S."/>
            <person name="Sone E.D."/>
            <person name="Koren S."/>
            <person name="Silverstein K.A.T."/>
            <person name="Beckman K.B."/>
            <person name="Gohl D.M."/>
        </authorList>
    </citation>
    <scope>NUCLEOTIDE SEQUENCE</scope>
    <source>
        <strain evidence="1">Duluth1</strain>
        <tissue evidence="1">Whole animal</tissue>
    </source>
</reference>
<evidence type="ECO:0000313" key="1">
    <source>
        <dbReference type="EMBL" id="KAH3843066.1"/>
    </source>
</evidence>
<proteinExistence type="predicted"/>
<comment type="caution">
    <text evidence="1">The sequence shown here is derived from an EMBL/GenBank/DDBJ whole genome shotgun (WGS) entry which is preliminary data.</text>
</comment>
<name>A0A9D4KNT6_DREPO</name>
<sequence>MRRIFKNITSGHAFELIAEVEEGITGIKRNDTAEITYYNFREKFRFLEGEDNFKPGLVYTSYVSIVIDIHVV</sequence>
<organism evidence="1 2">
    <name type="scientific">Dreissena polymorpha</name>
    <name type="common">Zebra mussel</name>
    <name type="synonym">Mytilus polymorpha</name>
    <dbReference type="NCBI Taxonomy" id="45954"/>
    <lineage>
        <taxon>Eukaryota</taxon>
        <taxon>Metazoa</taxon>
        <taxon>Spiralia</taxon>
        <taxon>Lophotrochozoa</taxon>
        <taxon>Mollusca</taxon>
        <taxon>Bivalvia</taxon>
        <taxon>Autobranchia</taxon>
        <taxon>Heteroconchia</taxon>
        <taxon>Euheterodonta</taxon>
        <taxon>Imparidentia</taxon>
        <taxon>Neoheterodontei</taxon>
        <taxon>Myida</taxon>
        <taxon>Dreissenoidea</taxon>
        <taxon>Dreissenidae</taxon>
        <taxon>Dreissena</taxon>
    </lineage>
</organism>
<accession>A0A9D4KNT6</accession>
<protein>
    <submittedName>
        <fullName evidence="1">Uncharacterized protein</fullName>
    </submittedName>
</protein>
<keyword evidence="2" id="KW-1185">Reference proteome</keyword>
<gene>
    <name evidence="1" type="ORF">DPMN_116573</name>
</gene>